<dbReference type="InterPro" id="IPR000801">
    <property type="entry name" value="Esterase-like"/>
</dbReference>
<dbReference type="PANTHER" id="PTHR43037">
    <property type="entry name" value="UNNAMED PRODUCT-RELATED"/>
    <property type="match status" value="1"/>
</dbReference>
<reference evidence="2 3" key="1">
    <citation type="submission" date="2019-06" db="EMBL/GenBank/DDBJ databases">
        <title>Sequencing the genomes of 1000 actinobacteria strains.</title>
        <authorList>
            <person name="Klenk H.-P."/>
        </authorList>
    </citation>
    <scope>NUCLEOTIDE SEQUENCE [LARGE SCALE GENOMIC DNA]</scope>
    <source>
        <strain evidence="2 3">DSM 12335</strain>
    </source>
</reference>
<gene>
    <name evidence="2" type="ORF">FB467_0592</name>
</gene>
<dbReference type="Pfam" id="PF00756">
    <property type="entry name" value="Esterase"/>
    <property type="match status" value="1"/>
</dbReference>
<dbReference type="InterPro" id="IPR050955">
    <property type="entry name" value="Plant_Biomass_Hydrol_Est"/>
</dbReference>
<evidence type="ECO:0000313" key="2">
    <source>
        <dbReference type="EMBL" id="TQL49519.1"/>
    </source>
</evidence>
<dbReference type="Proteomes" id="UP000319516">
    <property type="component" value="Unassembled WGS sequence"/>
</dbReference>
<accession>A0A542YNA5</accession>
<keyword evidence="1" id="KW-0732">Signal</keyword>
<evidence type="ECO:0000313" key="3">
    <source>
        <dbReference type="Proteomes" id="UP000319516"/>
    </source>
</evidence>
<keyword evidence="3" id="KW-1185">Reference proteome</keyword>
<dbReference type="PANTHER" id="PTHR43037:SF4">
    <property type="entry name" value="PEPTIDASE S9 PROLYL OLIGOPEPTIDASE CATALYTIC DOMAIN-CONTAINING PROTEIN"/>
    <property type="match status" value="1"/>
</dbReference>
<dbReference type="AlphaFoldDB" id="A0A542YNA5"/>
<name>A0A542YNA5_9MICO</name>
<comment type="caution">
    <text evidence="2">The sequence shown here is derived from an EMBL/GenBank/DDBJ whole genome shotgun (WGS) entry which is preliminary data.</text>
</comment>
<dbReference type="EMBL" id="VFOP01000001">
    <property type="protein sequence ID" value="TQL49519.1"/>
    <property type="molecule type" value="Genomic_DNA"/>
</dbReference>
<dbReference type="OrthoDB" id="3210113at2"/>
<dbReference type="RefSeq" id="WP_141783774.1">
    <property type="nucleotide sequence ID" value="NZ_BAAAIK010000003.1"/>
</dbReference>
<organism evidence="2 3">
    <name type="scientific">Ornithinicoccus hortensis</name>
    <dbReference type="NCBI Taxonomy" id="82346"/>
    <lineage>
        <taxon>Bacteria</taxon>
        <taxon>Bacillati</taxon>
        <taxon>Actinomycetota</taxon>
        <taxon>Actinomycetes</taxon>
        <taxon>Micrococcales</taxon>
        <taxon>Intrasporangiaceae</taxon>
        <taxon>Ornithinicoccus</taxon>
    </lineage>
</organism>
<evidence type="ECO:0000256" key="1">
    <source>
        <dbReference type="ARBA" id="ARBA00022729"/>
    </source>
</evidence>
<sequence length="264" mass="27543">MPVDLAVSRRTVLRGGLLTLAGAAGVSSLSGCGTPESGLPVQEGRLDTDHWPGQTPRWRLAVPEQATATVIALHGYGGDSDFFFDPPLAAQVAEQHGIAVAAVDGGDTYWHARADGTDTGAMVLEDLLPALEEAGAPVDRVGLTGFSMGGYGALLLATQLPPARVLGVAAVSAAIFFSIGESTGSFDDEADFAEHDLFRRVDALRQVPVWLACGASDSFAETNQALADELPDAVAVLDAGEHDRVYFEGHWPEGMAFLGELAQG</sequence>
<protein>
    <submittedName>
        <fullName evidence="2">S-formylglutathione hydrolase FrmB</fullName>
    </submittedName>
</protein>
<dbReference type="Gene3D" id="3.40.50.1820">
    <property type="entry name" value="alpha/beta hydrolase"/>
    <property type="match status" value="1"/>
</dbReference>
<dbReference type="SUPFAM" id="SSF53474">
    <property type="entry name" value="alpha/beta-Hydrolases"/>
    <property type="match status" value="1"/>
</dbReference>
<dbReference type="InterPro" id="IPR029058">
    <property type="entry name" value="AB_hydrolase_fold"/>
</dbReference>
<proteinExistence type="predicted"/>
<keyword evidence="2" id="KW-0378">Hydrolase</keyword>
<dbReference type="GO" id="GO:0016787">
    <property type="term" value="F:hydrolase activity"/>
    <property type="evidence" value="ECO:0007669"/>
    <property type="project" value="UniProtKB-KW"/>
</dbReference>